<dbReference type="SMART" id="SM00826">
    <property type="entry name" value="PKS_DH"/>
    <property type="match status" value="1"/>
</dbReference>
<dbReference type="EMBL" id="JACBAF010002211">
    <property type="protein sequence ID" value="KAF7163384.1"/>
    <property type="molecule type" value="Genomic_DNA"/>
</dbReference>
<dbReference type="Pfam" id="PF07993">
    <property type="entry name" value="NAD_binding_4"/>
    <property type="match status" value="1"/>
</dbReference>
<dbReference type="InterPro" id="IPR020841">
    <property type="entry name" value="PKS_Beta-ketoAc_synthase_dom"/>
</dbReference>
<dbReference type="Gene3D" id="3.40.47.10">
    <property type="match status" value="1"/>
</dbReference>
<evidence type="ECO:0000256" key="10">
    <source>
        <dbReference type="SAM" id="MobiDB-lite"/>
    </source>
</evidence>
<evidence type="ECO:0000256" key="4">
    <source>
        <dbReference type="ARBA" id="ARBA00022603"/>
    </source>
</evidence>
<dbReference type="SMART" id="SM00823">
    <property type="entry name" value="PKS_PP"/>
    <property type="match status" value="2"/>
</dbReference>
<dbReference type="InterPro" id="IPR036291">
    <property type="entry name" value="NAD(P)-bd_dom_sf"/>
</dbReference>
<dbReference type="InterPro" id="IPR057326">
    <property type="entry name" value="KR_dom"/>
</dbReference>
<keyword evidence="3" id="KW-0436">Ligase</keyword>
<dbReference type="Gene3D" id="3.30.559.10">
    <property type="entry name" value="Chloramphenicol acetyltransferase-like domain"/>
    <property type="match status" value="1"/>
</dbReference>
<feature type="domain" description="PKS/mFAS DH" evidence="13">
    <location>
        <begin position="946"/>
        <end position="1238"/>
    </location>
</feature>
<dbReference type="Pfam" id="PF00698">
    <property type="entry name" value="Acyl_transf_1"/>
    <property type="match status" value="1"/>
</dbReference>
<name>A0A8H6Q068_9EURO</name>
<evidence type="ECO:0000259" key="13">
    <source>
        <dbReference type="PROSITE" id="PS52019"/>
    </source>
</evidence>
<feature type="compositionally biased region" description="Polar residues" evidence="10">
    <location>
        <begin position="2533"/>
        <end position="2562"/>
    </location>
</feature>
<evidence type="ECO:0000313" key="15">
    <source>
        <dbReference type="Proteomes" id="UP000662466"/>
    </source>
</evidence>
<dbReference type="SUPFAM" id="SSF56801">
    <property type="entry name" value="Acetyl-CoA synthetase-like"/>
    <property type="match status" value="1"/>
</dbReference>
<dbReference type="InterPro" id="IPR042099">
    <property type="entry name" value="ANL_N_sf"/>
</dbReference>
<dbReference type="CDD" id="cd00833">
    <property type="entry name" value="PKS"/>
    <property type="match status" value="1"/>
</dbReference>
<dbReference type="Gene3D" id="3.30.300.30">
    <property type="match status" value="1"/>
</dbReference>
<dbReference type="Pfam" id="PF08242">
    <property type="entry name" value="Methyltransf_12"/>
    <property type="match status" value="1"/>
</dbReference>
<dbReference type="Pfam" id="PF00109">
    <property type="entry name" value="ketoacyl-synt"/>
    <property type="match status" value="1"/>
</dbReference>
<dbReference type="Pfam" id="PF02801">
    <property type="entry name" value="Ketoacyl-synt_C"/>
    <property type="match status" value="1"/>
</dbReference>
<dbReference type="SMART" id="SM00825">
    <property type="entry name" value="PKS_KS"/>
    <property type="match status" value="1"/>
</dbReference>
<dbReference type="InterPro" id="IPR014030">
    <property type="entry name" value="Ketoacyl_synth_N"/>
</dbReference>
<dbReference type="InterPro" id="IPR018201">
    <property type="entry name" value="Ketoacyl_synth_AS"/>
</dbReference>
<keyword evidence="1" id="KW-0596">Phosphopantetheine</keyword>
<dbReference type="InterPro" id="IPR006162">
    <property type="entry name" value="Ppantetheine_attach_site"/>
</dbReference>
<dbReference type="Pfam" id="PF14765">
    <property type="entry name" value="PS-DH"/>
    <property type="match status" value="1"/>
</dbReference>
<dbReference type="GO" id="GO:0031177">
    <property type="term" value="F:phosphopantetheine binding"/>
    <property type="evidence" value="ECO:0007669"/>
    <property type="project" value="InterPro"/>
</dbReference>
<keyword evidence="4" id="KW-0489">Methyltransferase</keyword>
<dbReference type="PROSITE" id="PS00455">
    <property type="entry name" value="AMP_BINDING"/>
    <property type="match status" value="1"/>
</dbReference>
<feature type="region of interest" description="N-terminal hotdog fold" evidence="9">
    <location>
        <begin position="946"/>
        <end position="1079"/>
    </location>
</feature>
<dbReference type="InterPro" id="IPR013120">
    <property type="entry name" value="FAR_NAD-bd"/>
</dbReference>
<dbReference type="InterPro" id="IPR009081">
    <property type="entry name" value="PP-bd_ACP"/>
</dbReference>
<keyword evidence="5" id="KW-0808">Transferase</keyword>
<feature type="active site" description="Proton acceptor; for dehydratase activity" evidence="9">
    <location>
        <position position="978"/>
    </location>
</feature>
<dbReference type="Pfam" id="PF00501">
    <property type="entry name" value="AMP-binding"/>
    <property type="match status" value="1"/>
</dbReference>
<evidence type="ECO:0000256" key="2">
    <source>
        <dbReference type="ARBA" id="ARBA00022553"/>
    </source>
</evidence>
<evidence type="ECO:0000256" key="7">
    <source>
        <dbReference type="ARBA" id="ARBA00023268"/>
    </source>
</evidence>
<dbReference type="InterPro" id="IPR032821">
    <property type="entry name" value="PKS_assoc"/>
</dbReference>
<dbReference type="InterPro" id="IPR023213">
    <property type="entry name" value="CAT-like_dom_sf"/>
</dbReference>
<evidence type="ECO:0000259" key="12">
    <source>
        <dbReference type="PROSITE" id="PS52004"/>
    </source>
</evidence>
<feature type="domain" description="Carrier" evidence="11">
    <location>
        <begin position="3559"/>
        <end position="3639"/>
    </location>
</feature>
<dbReference type="InterPro" id="IPR013217">
    <property type="entry name" value="Methyltransf_12"/>
</dbReference>
<dbReference type="Gene3D" id="3.40.366.10">
    <property type="entry name" value="Malonyl-Coenzyme A Acyl Carrier Protein, domain 2"/>
    <property type="match status" value="1"/>
</dbReference>
<feature type="compositionally biased region" description="Low complexity" evidence="10">
    <location>
        <begin position="3647"/>
        <end position="3667"/>
    </location>
</feature>
<dbReference type="GO" id="GO:0004312">
    <property type="term" value="F:fatty acid synthase activity"/>
    <property type="evidence" value="ECO:0007669"/>
    <property type="project" value="TreeGrafter"/>
</dbReference>
<dbReference type="Pfam" id="PF21089">
    <property type="entry name" value="PKS_DH_N"/>
    <property type="match status" value="1"/>
</dbReference>
<dbReference type="GO" id="GO:0008168">
    <property type="term" value="F:methyltransferase activity"/>
    <property type="evidence" value="ECO:0007669"/>
    <property type="project" value="UniProtKB-KW"/>
</dbReference>
<dbReference type="Pfam" id="PF16197">
    <property type="entry name" value="KAsynt_C_assoc"/>
    <property type="match status" value="1"/>
</dbReference>
<keyword evidence="7" id="KW-0511">Multifunctional enzyme</keyword>
<dbReference type="GO" id="GO:0009403">
    <property type="term" value="P:toxin biosynthetic process"/>
    <property type="evidence" value="ECO:0007669"/>
    <property type="project" value="UniProtKB-ARBA"/>
</dbReference>
<evidence type="ECO:0000259" key="11">
    <source>
        <dbReference type="PROSITE" id="PS50075"/>
    </source>
</evidence>
<evidence type="ECO:0000256" key="1">
    <source>
        <dbReference type="ARBA" id="ARBA00022450"/>
    </source>
</evidence>
<dbReference type="Gene3D" id="3.40.50.12780">
    <property type="entry name" value="N-terminal domain of ligase-like"/>
    <property type="match status" value="1"/>
</dbReference>
<evidence type="ECO:0000313" key="14">
    <source>
        <dbReference type="EMBL" id="KAF7163384.1"/>
    </source>
</evidence>
<dbReference type="InterPro" id="IPR016036">
    <property type="entry name" value="Malonyl_transacylase_ACP-bd"/>
</dbReference>
<dbReference type="GO" id="GO:0006633">
    <property type="term" value="P:fatty acid biosynthetic process"/>
    <property type="evidence" value="ECO:0007669"/>
    <property type="project" value="InterPro"/>
</dbReference>
<dbReference type="InterPro" id="IPR049900">
    <property type="entry name" value="PKS_mFAS_DH"/>
</dbReference>
<reference evidence="14" key="1">
    <citation type="submission" date="2020-06" db="EMBL/GenBank/DDBJ databases">
        <title>Draft genome sequences of strains closely related to Aspergillus parafelis and Aspergillus hiratsukae.</title>
        <authorList>
            <person name="Dos Santos R.A.C."/>
            <person name="Rivero-Menendez O."/>
            <person name="Steenwyk J.L."/>
            <person name="Mead M.E."/>
            <person name="Goldman G.H."/>
            <person name="Alastruey-Izquierdo A."/>
            <person name="Rokas A."/>
        </authorList>
    </citation>
    <scope>NUCLEOTIDE SEQUENCE</scope>
    <source>
        <strain evidence="14">CNM-CM6106</strain>
    </source>
</reference>
<evidence type="ECO:0000256" key="8">
    <source>
        <dbReference type="ARBA" id="ARBA00029443"/>
    </source>
</evidence>
<dbReference type="InterPro" id="IPR001242">
    <property type="entry name" value="Condensation_dom"/>
</dbReference>
<dbReference type="Gene3D" id="3.30.559.30">
    <property type="entry name" value="Nonribosomal peptide synthetase, condensation domain"/>
    <property type="match status" value="1"/>
</dbReference>
<dbReference type="Proteomes" id="UP000662466">
    <property type="component" value="Unassembled WGS sequence"/>
</dbReference>
<dbReference type="InterPro" id="IPR042104">
    <property type="entry name" value="PKS_dehydratase_sf"/>
</dbReference>
<dbReference type="Pfam" id="PF00668">
    <property type="entry name" value="Condensation"/>
    <property type="match status" value="1"/>
</dbReference>
<dbReference type="InterPro" id="IPR016035">
    <property type="entry name" value="Acyl_Trfase/lysoPLipase"/>
</dbReference>
<dbReference type="SUPFAM" id="SSF55048">
    <property type="entry name" value="Probable ACP-binding domain of malonyl-CoA ACP transacylase"/>
    <property type="match status" value="1"/>
</dbReference>
<dbReference type="InterPro" id="IPR014043">
    <property type="entry name" value="Acyl_transferase_dom"/>
</dbReference>
<dbReference type="InterPro" id="IPR049551">
    <property type="entry name" value="PKS_DH_C"/>
</dbReference>
<feature type="region of interest" description="C-terminal hotdog fold" evidence="9">
    <location>
        <begin position="1094"/>
        <end position="1238"/>
    </location>
</feature>
<dbReference type="SUPFAM" id="SSF53901">
    <property type="entry name" value="Thiolase-like"/>
    <property type="match status" value="1"/>
</dbReference>
<keyword evidence="6" id="KW-0677">Repeat</keyword>
<dbReference type="Gene3D" id="3.40.50.720">
    <property type="entry name" value="NAD(P)-binding Rossmann-like Domain"/>
    <property type="match status" value="2"/>
</dbReference>
<dbReference type="InterPro" id="IPR014031">
    <property type="entry name" value="Ketoacyl_synth_C"/>
</dbReference>
<dbReference type="CDD" id="cd05930">
    <property type="entry name" value="A_NRPS"/>
    <property type="match status" value="1"/>
</dbReference>
<dbReference type="GO" id="GO:0016874">
    <property type="term" value="F:ligase activity"/>
    <property type="evidence" value="ECO:0007669"/>
    <property type="project" value="UniProtKB-KW"/>
</dbReference>
<proteinExistence type="inferred from homology"/>
<dbReference type="CDD" id="cd02440">
    <property type="entry name" value="AdoMet_MTases"/>
    <property type="match status" value="1"/>
</dbReference>
<dbReference type="Gene3D" id="1.10.1200.10">
    <property type="entry name" value="ACP-like"/>
    <property type="match status" value="1"/>
</dbReference>
<dbReference type="SUPFAM" id="SSF47336">
    <property type="entry name" value="ACP-like"/>
    <property type="match status" value="1"/>
</dbReference>
<dbReference type="SMART" id="SM00827">
    <property type="entry name" value="PKS_AT"/>
    <property type="match status" value="1"/>
</dbReference>
<dbReference type="InterPro" id="IPR020845">
    <property type="entry name" value="AMP-binding_CS"/>
</dbReference>
<dbReference type="Gene3D" id="3.40.50.150">
    <property type="entry name" value="Vaccinia Virus protein VP39"/>
    <property type="match status" value="1"/>
</dbReference>
<feature type="active site" description="Proton donor; for dehydratase activity" evidence="9">
    <location>
        <position position="1153"/>
    </location>
</feature>
<dbReference type="PROSITE" id="PS52004">
    <property type="entry name" value="KS3_2"/>
    <property type="match status" value="1"/>
</dbReference>
<dbReference type="SUPFAM" id="SSF52151">
    <property type="entry name" value="FabD/lysophospholipase-like"/>
    <property type="match status" value="1"/>
</dbReference>
<dbReference type="SUPFAM" id="SSF51735">
    <property type="entry name" value="NAD(P)-binding Rossmann-fold domains"/>
    <property type="match status" value="2"/>
</dbReference>
<dbReference type="SUPFAM" id="SSF52777">
    <property type="entry name" value="CoA-dependent acyltransferases"/>
    <property type="match status" value="2"/>
</dbReference>
<dbReference type="InterPro" id="IPR049552">
    <property type="entry name" value="PKS_DH_N"/>
</dbReference>
<dbReference type="PANTHER" id="PTHR43775:SF20">
    <property type="entry name" value="HYBRID PKS-NRPS SYNTHETASE APDA"/>
    <property type="match status" value="1"/>
</dbReference>
<dbReference type="Pfam" id="PF08659">
    <property type="entry name" value="KR"/>
    <property type="match status" value="1"/>
</dbReference>
<dbReference type="InterPro" id="IPR020807">
    <property type="entry name" value="PKS_DH"/>
</dbReference>
<dbReference type="InterPro" id="IPR036736">
    <property type="entry name" value="ACP-like_sf"/>
</dbReference>
<evidence type="ECO:0000256" key="6">
    <source>
        <dbReference type="ARBA" id="ARBA00022737"/>
    </source>
</evidence>
<dbReference type="GO" id="GO:0004315">
    <property type="term" value="F:3-oxoacyl-[acyl-carrier-protein] synthase activity"/>
    <property type="evidence" value="ECO:0007669"/>
    <property type="project" value="InterPro"/>
</dbReference>
<dbReference type="PANTHER" id="PTHR43775">
    <property type="entry name" value="FATTY ACID SYNTHASE"/>
    <property type="match status" value="1"/>
</dbReference>
<dbReference type="InterPro" id="IPR000873">
    <property type="entry name" value="AMP-dep_synth/lig_dom"/>
</dbReference>
<dbReference type="PROSITE" id="PS50075">
    <property type="entry name" value="CARRIER"/>
    <property type="match status" value="2"/>
</dbReference>
<dbReference type="PROSITE" id="PS00012">
    <property type="entry name" value="PHOSPHOPANTETHEINE"/>
    <property type="match status" value="1"/>
</dbReference>
<dbReference type="Gene3D" id="3.10.129.110">
    <property type="entry name" value="Polyketide synthase dehydratase"/>
    <property type="match status" value="1"/>
</dbReference>
<evidence type="ECO:0000256" key="5">
    <source>
        <dbReference type="ARBA" id="ARBA00022679"/>
    </source>
</evidence>
<evidence type="ECO:0000256" key="3">
    <source>
        <dbReference type="ARBA" id="ARBA00022598"/>
    </source>
</evidence>
<dbReference type="InterPro" id="IPR016039">
    <property type="entry name" value="Thiolase-like"/>
</dbReference>
<dbReference type="PROSITE" id="PS52019">
    <property type="entry name" value="PKS_MFAS_DH"/>
    <property type="match status" value="1"/>
</dbReference>
<dbReference type="SUPFAM" id="SSF53335">
    <property type="entry name" value="S-adenosyl-L-methionine-dependent methyltransferases"/>
    <property type="match status" value="1"/>
</dbReference>
<comment type="similarity">
    <text evidence="8">In the C-terminal section; belongs to the NRP synthetase family.</text>
</comment>
<evidence type="ECO:0000256" key="9">
    <source>
        <dbReference type="PROSITE-ProRule" id="PRU01363"/>
    </source>
</evidence>
<feature type="region of interest" description="Disordered" evidence="10">
    <location>
        <begin position="2528"/>
        <end position="2564"/>
    </location>
</feature>
<protein>
    <submittedName>
        <fullName evidence="14">Uncharacterized protein</fullName>
    </submittedName>
</protein>
<dbReference type="Pfam" id="PF00550">
    <property type="entry name" value="PP-binding"/>
    <property type="match status" value="1"/>
</dbReference>
<feature type="domain" description="Carrier" evidence="11">
    <location>
        <begin position="2380"/>
        <end position="2457"/>
    </location>
</feature>
<gene>
    <name evidence="14" type="ORF">CNMCM6106_000334</name>
</gene>
<dbReference type="InterPro" id="IPR050091">
    <property type="entry name" value="PKS_NRPS_Biosynth_Enz"/>
</dbReference>
<dbReference type="InterPro" id="IPR013968">
    <property type="entry name" value="PKS_KR"/>
</dbReference>
<feature type="region of interest" description="Disordered" evidence="10">
    <location>
        <begin position="2467"/>
        <end position="2500"/>
    </location>
</feature>
<dbReference type="SMART" id="SM00822">
    <property type="entry name" value="PKS_KR"/>
    <property type="match status" value="1"/>
</dbReference>
<accession>A0A8H6Q068</accession>
<dbReference type="InterPro" id="IPR045851">
    <property type="entry name" value="AMP-bd_C_sf"/>
</dbReference>
<feature type="region of interest" description="Disordered" evidence="10">
    <location>
        <begin position="3647"/>
        <end position="3679"/>
    </location>
</feature>
<comment type="caution">
    <text evidence="14">The sequence shown here is derived from an EMBL/GenBank/DDBJ whole genome shotgun (WGS) entry which is preliminary data.</text>
</comment>
<feature type="domain" description="Ketosynthase family 3 (KS3)" evidence="12">
    <location>
        <begin position="10"/>
        <end position="446"/>
    </location>
</feature>
<dbReference type="CDD" id="cd19532">
    <property type="entry name" value="C_PKS-NRPS"/>
    <property type="match status" value="1"/>
</dbReference>
<sequence length="4015" mass="439047">MAPRMPINNHEPVAIIGSGCRFPGDANNPSRLWDLLKEPRDVRKVIPTDRFNADGFYHPDNHHHGTSNVQHAYLLAEDHRQFDASFFGIKPVEANAIDPQQRLLLETVYESLEAAGIPVEQLQGTPTAVFVGLMCADYADLLGRDTSDFPTYFATGTARSIISNRISYFFDWNGPSMTIDTACSSSLVAVHQAVQVLRSGESRVAVAAGANLLLGPEQYIAESKLQMLSPDGRSYMWDERANGYARGEGIASVVLKTLSAAIEDGDQIECVIRETGINQDGKTKGITMPSASAQAALIKETYRKAGLNLADNRDRPQYFEAHGTGTPAGDPTEASAIHSAFFPTNMPKAPASNPLYVGSIKTVVGHTEGTAGLAGLLKASLALQHAVIPPNLLFERVSATVKPFYGNLQITTAAQEWPGTELNGPRRASVNSFGFGGANAHCILESYDPQSSVKPCRPGTVNGQAFTPFLFSAASGRSLVSMIESYSAFLREQPRIDLRALSHTLSTRRTAFPIRTSFAATDIDDLRCKLDLFVEGKGGKAMTAPPQNSAPLRVLGVFTGQGAQWVQMAAGLMQSSAVTEIVERLERSLAELPAADRPTWSLRKELLADKSASRINEASFSQPLCTAVQIILIDLLRAAGVEFDMVVGHSSGEISAAYAAGYVSATDAIRIAYLRGLHLPLACGKRDQEGAMIAVGTSYADAQEFCNLRRFRGKICVAASNSPTSVTLSGDADAILNAKAVFEEEKKFVRLLKVDKAYHSHHMLACSEAYLNSLRQCGITVGKSANSKCAWISSVYQQDIRDVSVSLSDRYWVQNLVSPVLFSQALKYALGELKYDVAIEIGPHPALKGPATQVIQEATGDVIPYTGLLSRGKADAGAFASGLGYIWSCTGKRAVDFTAFDRFMNAEADPLHLVKGCPSYPWEHDRAYWHESRISKAFRERSYPPHVLLGTRCPNSSNVEVRWNNYLIPRELPWIPGHKIQGQMVFPAAGYMSTAFEAARQLAGDEAMELIELKDFIIGQPLVFDGENSTVEITVSLTDIRREGSTMTASFHYFSTASKDHGPLSLNANGALLVTFGTPKLDILPPAEGDQYAMIDVDTDQFYDCFAAYGYGYTGPFKALSAMERKIGLATGQIRVPESNTTERLMIHPAALDGAIQSILLAYCYPGDGRLQSIQLPTKVSRLAHSAGGQEVKFISTIGHDDGSRVDGDVDIHPLDGHCAMLQLEGLQTRPMVPATESTDLHIFSETVWDSASPDALASDAADEHFEFGFVLERVAYFYLNHLQRNTTASDRNNCEWYFKHLLSYADMMLARVARNDHPFARREWINDSQEDILSIIQRQVNTVLAVGENIIPAIRGETTILEHMLHQNMLNDFYVQGLGMTEYLKGLTSTVRQIGHRHPTMNVLEIGAGTGGATKSILRELDTAFASYTYTDISSGFFEQATQEFSSFQPKMAFRTLDIEKDVVDQGFPEQSFDLIIASLVLHATSKLRETMKNVRRLLRPGGYLIMLELTDNDPMRFGFIFGALPGWWLGVEDGRRLSPCIESPKWGDLLENNGFSGLDLVKPNKSSEPLPLCVMLSQAVDDRVHFLRAPLSSPEDTVDIRELTIIGGSTAQTADYVSSLMWNLKPYCGDIHKVGSLPDLRPADISIGGSVIYLQDYDDPLFNSLSESKLKGLQSLFEKPKTILWITRGVKACVPYAKMAVGFVRCILQEMRHVRVQFLDIDPGEDLDIRHTAETFLRFVASDSWAEQGQLKSLLWSLEPEIVYENSKEFIPRVRLSRTLNNRYNSARRAITTEVSPASQSITLTTSGNAPVLRFSSGLVSHGSVDVNDGQVILISHSMYQTVAVGSLGHFFLVLGNVKSTCDPVIALSTTLSSRVSVNPSWVRPCPLPTEQAIGYLVSMFYALLAGTVLEDLSGGDTVVVLEPSEQLAEALERSAFKRGIQLRYITSAPSATKKTLWTTLHPRASRREVIASLPGKVSRVLSWGHHIWNAAVGEYLGAGTPIETLESLTSDHAYINKADLPIRVSDTLDACRTQILSPHARVNLEDISVVPLHQIPASKHLHPLAVIDWRASASVPVTLEPVDSRPLFRQDKTYWLVGLTGGLGLSLCKWMVARGARYIVISSRNPKVDPRWISDLAAAGATLKVCSSSDVTRRASLISVYNEIRASLPPVAGVCQGAMVLQDTLFVDLNMERMEKVLQPKVLGAQYLDEIFSDQPLDFFVFLSSMASVTGNPGQAAYAAANMFLAGLAAQRRQRGVAASTVHIGAIIGNGYVTRELNFTQQMALQKVGNTWMSEQDFYQIFAEAVVASPPRPGPNVEYYTGLRVFYADEEEKPQFADNPIFSHLMMYRKAAASADSGTIAAASVKIQLSKAITPAEVYDIMKASLVSKLQSALQASPDLDVIAQNADTLGIDSLVAVDLRSWFLKELNIDMPVLKIISGASMGEVLQRAQEMLSPELVPNLGAEPSVVKPAPTITNGPRPDSQAEHKPPMPTPIAGKKTEVASSLVPQIEDDDWGVGVTESESTYKEALQSTSTADSQPESVSEPNNDPSNASESSFEMVSPPIEVDTAEEERLPMSYSQSRFWFLRFYLNDPTAFNVTTAIHLKGRIQVDKLGKAVEAVGKRHGALRTRFFVDENNQPMQAIRKSCRLRLETVHNDMSEEFIRLKNHVYDLENGEVLRIMLLSESPQSHYILLGYHHINMDGVSFEIFFADLQKAYYASTDIQSPVLQYADFASRQRQEYLEGQWAEDLAFWREELSAIPPSQPLLPLSTATSRLPLTRYESHLASHRVPSTLSAQINSVCKNLRIQPFHFYLTVYRIMIARLTHVEDLCIGVADAGRSDSDTQQSLGCYLNLLPIRFATPMTNTFSEAVKESKTRAQQAFAHSRVPFDVLLTELQVPRSANYNPLFQVLLNYRQGVAEARSFCGCECEWTDFDGGQTAYDVSLDVIDNAGGDALLRLFVQSSLYPPQAAEQLLKIFVHLLDAFSGNPATRLSRPALYTESDTTAAIALARGEYRPLTWEGTVVHRIDMMTERHGLALAVKGGLGQRLTYREMMGRVNHICARLMMYRGSLAGANVGVFQSPSVDWICSLLAILRLGAVYVPLDPKVATARLAAIVQDCQPRVILTDTANEATLRSMLPPSTEVVNISGLPATTTTAIPNASQPDHPAAVLYTSGTTGTPKGIVMQHTALRNHVETVINTWVSPHDGALTMLQQSSFSFDMSLVQIFWPLCSGGCVYVVPQAHRGDPVAIAQILAKENISWTAATPSEYLGWLEFGNIELIRTSPWKLGVSGGEAFTERLADAFRALNKPDLRLINCYGPTETTFFSHYRELTLADLQNGDPRSSGLAPWANTATYVVDSKSNPQPVGVSGEIAIGGMGVATGYSNREDLTAQRFLADRFSPSEFARHGWTRMHLTGDRGRLLGDGSLELQGRVVGDTQVKLRGLRIDFQDIEAAIISSSQGQILHAVVSVHQPPPSGEDILVAHVEMGSQQSDAAAFCQQLTVNLPLPQYMRPSLIIPVDQLPRMASGKVDRLAVNALSLPSRQQLVCEQSAPPLNEIESQLRDLWQEVLTSPVMDHFTVDTKSDFFHVGGTSLLLVRLQALINERFSVELLLSQLFDFSTLGRMAHVILNQKHGAPATAAATASSATTSSLDATPAAPSAGPQTPPIDWASEVAPPSSLHPCTVLGAHEPRIVILTGASGFLGKALLERLVSAPSITRVYCIAMRATARRDAAVFASPKVQVYAGDQTLPGLGLDPDVAQRIFSEADTIIHNGADVSFMKTYASLRTVNVESTKHLALLAATYGLQFHFISTGSVTYLSGRESYGALSVRDFPPPSDGSSGYIATKWASEVFLERMNATFGLPVVIHRPSSVTGAGAPPTDVIGALLRYSTMMRAIPRADSIRGWFDFVSVGTAAETIVATVLGGIASMGVRYIFESGETQLESTTMKEVLEGQTGEAFEVLEMSEWVRRALVLGMDGMVAAFLEGPAATQGMLMTRLVRDDFIAVCA</sequence>
<dbReference type="InterPro" id="IPR029063">
    <property type="entry name" value="SAM-dependent_MTases_sf"/>
</dbReference>
<dbReference type="InterPro" id="IPR020806">
    <property type="entry name" value="PKS_PP-bd"/>
</dbReference>
<dbReference type="GO" id="GO:0032259">
    <property type="term" value="P:methylation"/>
    <property type="evidence" value="ECO:0007669"/>
    <property type="project" value="UniProtKB-KW"/>
</dbReference>
<organism evidence="14 15">
    <name type="scientific">Aspergillus hiratsukae</name>
    <dbReference type="NCBI Taxonomy" id="1194566"/>
    <lineage>
        <taxon>Eukaryota</taxon>
        <taxon>Fungi</taxon>
        <taxon>Dikarya</taxon>
        <taxon>Ascomycota</taxon>
        <taxon>Pezizomycotina</taxon>
        <taxon>Eurotiomycetes</taxon>
        <taxon>Eurotiomycetidae</taxon>
        <taxon>Eurotiales</taxon>
        <taxon>Aspergillaceae</taxon>
        <taxon>Aspergillus</taxon>
        <taxon>Aspergillus subgen. Fumigati</taxon>
    </lineage>
</organism>
<keyword evidence="2" id="KW-0597">Phosphoprotein</keyword>
<dbReference type="PROSITE" id="PS00606">
    <property type="entry name" value="KS3_1"/>
    <property type="match status" value="1"/>
</dbReference>
<dbReference type="FunFam" id="3.40.47.10:FF:000019">
    <property type="entry name" value="Polyketide synthase type I"/>
    <property type="match status" value="1"/>
</dbReference>
<dbReference type="InterPro" id="IPR001227">
    <property type="entry name" value="Ac_transferase_dom_sf"/>
</dbReference>